<evidence type="ECO:0000256" key="1">
    <source>
        <dbReference type="NCBIfam" id="TIGR01651"/>
    </source>
</evidence>
<reference evidence="4 5" key="1">
    <citation type="journal article" date="2014" name="Front. Genet.">
        <title>Genome and metabolic network of "Candidatus Phaeomarinobacter ectocarpi" Ec32, a new candidate genus of Alphaproteobacteria frequently associated with brown algae.</title>
        <authorList>
            <person name="Dittami S.M."/>
            <person name="Barbeyron T."/>
            <person name="Boyen C."/>
            <person name="Cambefort J."/>
            <person name="Collet G."/>
            <person name="Delage L."/>
            <person name="Gobet A."/>
            <person name="Groisillier A."/>
            <person name="Leblanc C."/>
            <person name="Michel G."/>
            <person name="Scornet D."/>
            <person name="Siegel A."/>
            <person name="Tapia J.E."/>
            <person name="Tonon T."/>
        </authorList>
    </citation>
    <scope>NUCLEOTIDE SEQUENCE [LARGE SCALE GENOMIC DNA]</scope>
    <source>
        <strain evidence="4 5">Ec32</strain>
    </source>
</reference>
<dbReference type="STRING" id="1458461.BN1012_Phect949"/>
<keyword evidence="4" id="KW-0436">Ligase</keyword>
<dbReference type="InterPro" id="IPR002035">
    <property type="entry name" value="VWF_A"/>
</dbReference>
<dbReference type="InterPro" id="IPR051928">
    <property type="entry name" value="NorD/CobT"/>
</dbReference>
<dbReference type="Pfam" id="PF06213">
    <property type="entry name" value="CobT"/>
    <property type="match status" value="1"/>
</dbReference>
<dbReference type="KEGG" id="pect:BN1012_Phect949"/>
<evidence type="ECO:0000313" key="4">
    <source>
        <dbReference type="EMBL" id="CDO59163.1"/>
    </source>
</evidence>
<dbReference type="Pfam" id="PF11775">
    <property type="entry name" value="CobT_C"/>
    <property type="match status" value="1"/>
</dbReference>
<dbReference type="CDD" id="cd01454">
    <property type="entry name" value="vWA_norD_type"/>
    <property type="match status" value="1"/>
</dbReference>
<feature type="region of interest" description="Disordered" evidence="2">
    <location>
        <begin position="608"/>
        <end position="648"/>
    </location>
</feature>
<dbReference type="PANTHER" id="PTHR41248">
    <property type="entry name" value="NORD PROTEIN"/>
    <property type="match status" value="1"/>
</dbReference>
<dbReference type="EMBL" id="HG966617">
    <property type="protein sequence ID" value="CDO59163.1"/>
    <property type="molecule type" value="Genomic_DNA"/>
</dbReference>
<feature type="compositionally biased region" description="Acidic residues" evidence="2">
    <location>
        <begin position="211"/>
        <end position="244"/>
    </location>
</feature>
<evidence type="ECO:0000313" key="5">
    <source>
        <dbReference type="Proteomes" id="UP000032160"/>
    </source>
</evidence>
<dbReference type="SUPFAM" id="SSF53300">
    <property type="entry name" value="vWA-like"/>
    <property type="match status" value="1"/>
</dbReference>
<dbReference type="Proteomes" id="UP000032160">
    <property type="component" value="Chromosome I"/>
</dbReference>
<name>X5M7L5_9HYPH</name>
<gene>
    <name evidence="4" type="ORF">BN1012_Phect949</name>
</gene>
<dbReference type="PIRSF" id="PIRSF031715">
    <property type="entry name" value="Cob_chel_CobT"/>
    <property type="match status" value="1"/>
</dbReference>
<keyword evidence="5" id="KW-1185">Reference proteome</keyword>
<dbReference type="EC" id="6.6.1.2" evidence="1"/>
<dbReference type="InterPro" id="IPR036465">
    <property type="entry name" value="vWFA_dom_sf"/>
</dbReference>
<dbReference type="PROSITE" id="PS50234">
    <property type="entry name" value="VWFA"/>
    <property type="match status" value="1"/>
</dbReference>
<feature type="domain" description="VWFA" evidence="3">
    <location>
        <begin position="403"/>
        <end position="588"/>
    </location>
</feature>
<proteinExistence type="predicted"/>
<dbReference type="Gene3D" id="3.40.50.410">
    <property type="entry name" value="von Willebrand factor, type A domain"/>
    <property type="match status" value="1"/>
</dbReference>
<dbReference type="SMART" id="SM00327">
    <property type="entry name" value="VWA"/>
    <property type="match status" value="1"/>
</dbReference>
<dbReference type="InterPro" id="IPR025861">
    <property type="entry name" value="CobT_VWA_dom"/>
</dbReference>
<dbReference type="GO" id="GO:0051116">
    <property type="term" value="F:cobaltochelatase activity"/>
    <property type="evidence" value="ECO:0007669"/>
    <property type="project" value="UniProtKB-UniRule"/>
</dbReference>
<dbReference type="RefSeq" id="WP_043949903.1">
    <property type="nucleotide sequence ID" value="NZ_HG966617.1"/>
</dbReference>
<feature type="compositionally biased region" description="Acidic residues" evidence="2">
    <location>
        <begin position="254"/>
        <end position="285"/>
    </location>
</feature>
<dbReference type="NCBIfam" id="TIGR01651">
    <property type="entry name" value="CobT"/>
    <property type="match status" value="1"/>
</dbReference>
<dbReference type="AlphaFoldDB" id="X5M7L5"/>
<dbReference type="GO" id="GO:0009236">
    <property type="term" value="P:cobalamin biosynthetic process"/>
    <property type="evidence" value="ECO:0007669"/>
    <property type="project" value="UniProtKB-UniRule"/>
</dbReference>
<dbReference type="InterPro" id="IPR006538">
    <property type="entry name" value="CobT"/>
</dbReference>
<feature type="compositionally biased region" description="Pro residues" evidence="2">
    <location>
        <begin position="624"/>
        <end position="639"/>
    </location>
</feature>
<dbReference type="OrthoDB" id="9764783at2"/>
<organism evidence="4 5">
    <name type="scientific">Candidatus Phaeomarinibacter ectocarpi</name>
    <dbReference type="NCBI Taxonomy" id="1458461"/>
    <lineage>
        <taxon>Bacteria</taxon>
        <taxon>Pseudomonadati</taxon>
        <taxon>Pseudomonadota</taxon>
        <taxon>Alphaproteobacteria</taxon>
        <taxon>Hyphomicrobiales</taxon>
        <taxon>Parvibaculaceae</taxon>
        <taxon>Candidatus Phaeomarinibacter</taxon>
    </lineage>
</organism>
<dbReference type="PANTHER" id="PTHR41248:SF1">
    <property type="entry name" value="NORD PROTEIN"/>
    <property type="match status" value="1"/>
</dbReference>
<dbReference type="PATRIC" id="fig|1458461.3.peg.949"/>
<evidence type="ECO:0000259" key="3">
    <source>
        <dbReference type="PROSITE" id="PS50234"/>
    </source>
</evidence>
<dbReference type="HOGENOM" id="CLU_031624_0_0_5"/>
<feature type="compositionally biased region" description="Basic and acidic residues" evidence="2">
    <location>
        <begin position="608"/>
        <end position="621"/>
    </location>
</feature>
<feature type="region of interest" description="Disordered" evidence="2">
    <location>
        <begin position="211"/>
        <end position="302"/>
    </location>
</feature>
<protein>
    <recommendedName>
        <fullName evidence="1">Cobaltochelatase subunit CobT</fullName>
        <ecNumber evidence="1">6.6.1.2</ecNumber>
    </recommendedName>
</protein>
<sequence>MSNTKENPVEPFKRAVTQALRSIAGRDDLTVNFGTEPASLRGTNVRLPLPSRELPDGEVANCRGSADSIALRIAHHDDGTHQQLLPTGGTARAVFEAAETARVEALGANAMKGVANNLTAALEDKCDKRGFSTITDRVDAPIEEVVSMLVREQLTGAQPPDAARNMVDMWRPWVEEKAGEDLAKLNDLCHDQEAFARATRDIIADLDMADELGDTPDQSDEDSDDNEDGDAPGEENVEGGEAEQAEGMSAEQLEMADGEQEDGEEQAVEVEAEDQQVEGEPDDSSEGQQPWRPDGTADNNRGVGYKVYSAANDEVISAEDLCDTEELGRLRQYLDQQLQQMQGVVGRLANRLQRRLQAKQNRTWEFDLEEGMLDAARLSRIVIDPMHPLSFKIEKDMNFRDTVVTLLLDNSGSMRGRPITVAAMCADILARTLERCSVKTEILGFTTRAWKGGQSREHWLSAGKPASPGRLNDLRHIIYKAADAPWRRARRNLGLMMREGLLKENIDGEALIWAHNRLLARPEQRRILMVISDGAPVDDSTLSVNSGNYLERHLREVIEQIETKSPVELIAIGIGHDVTRYYKRAVTIVDAEQLGGAMTEKLAELFEDDPKAMKAPRRSDGMPKVPPQTVPTPKAPPKAVPKAAPAAK</sequence>
<accession>X5M7L5</accession>
<evidence type="ECO:0000256" key="2">
    <source>
        <dbReference type="SAM" id="MobiDB-lite"/>
    </source>
</evidence>